<feature type="transmembrane region" description="Helical" evidence="7">
    <location>
        <begin position="338"/>
        <end position="361"/>
    </location>
</feature>
<dbReference type="GO" id="GO:0016020">
    <property type="term" value="C:membrane"/>
    <property type="evidence" value="ECO:0007669"/>
    <property type="project" value="UniProtKB-SubCell"/>
</dbReference>
<dbReference type="InterPro" id="IPR037185">
    <property type="entry name" value="EmrE-like"/>
</dbReference>
<evidence type="ECO:0000256" key="6">
    <source>
        <dbReference type="ARBA" id="ARBA00023136"/>
    </source>
</evidence>
<dbReference type="PANTHER" id="PTHR31326">
    <property type="entry name" value="PROTEIN CLT2, CHLOROPLASTIC"/>
    <property type="match status" value="1"/>
</dbReference>
<keyword evidence="3" id="KW-0813">Transport</keyword>
<keyword evidence="4 7" id="KW-0812">Transmembrane</keyword>
<dbReference type="InterPro" id="IPR013936">
    <property type="entry name" value="CRT-like"/>
</dbReference>
<name>A0AAW1PKR3_9CHLO</name>
<comment type="caution">
    <text evidence="8">The sequence shown here is derived from an EMBL/GenBank/DDBJ whole genome shotgun (WGS) entry which is preliminary data.</text>
</comment>
<evidence type="ECO:0000256" key="3">
    <source>
        <dbReference type="ARBA" id="ARBA00022448"/>
    </source>
</evidence>
<sequence>MILTSEVVPDVDQDDFDYTVKLTSVEAQPGCNVTVSKFYAQGACVGSRQNDIGLSGTVKGLTCAKVEDNTASTCSEVFTSGPKDALIASTTISQGQSFDSGKACYSSDRGYVFVKSTCDTPVKISATVATADDATPAALSGLDWYLVLSVLAVMVTGVANRVMYKMALVPLQNYVFFLAQFQTFGYVLVYGTTLFLRYRAGLVTKQMLDVTPKQLFLAVGALEALSSLLGFIGAARLPGVTLPLLSQSMMLWQLLFAYLLLGKSLRPAQIAGALLVIAGVCAAAWPSQAGASVFQQVRPVFIVVFVISLIFPALATIIKEKIFAAAEHRLGGKKLDIFVVNTCGSTAQALFVFLLLPALTYSRGMSVTELPSYLYQGARCFGGLAVACGSDCSGAPLLPALYTLTNLAFNISALNLLRTAGNVVMSLVMSTIVPLTIWSFTLPLPYLPAAPALGTNFILGTGVLMAGLLTYNSPQWLPALRERVQDQGKAKPA</sequence>
<dbReference type="AlphaFoldDB" id="A0AAW1PKR3"/>
<feature type="transmembrane region" description="Helical" evidence="7">
    <location>
        <begin position="452"/>
        <end position="471"/>
    </location>
</feature>
<reference evidence="8 9" key="1">
    <citation type="journal article" date="2024" name="Nat. Commun.">
        <title>Phylogenomics reveals the evolutionary origins of lichenization in chlorophyte algae.</title>
        <authorList>
            <person name="Puginier C."/>
            <person name="Libourel C."/>
            <person name="Otte J."/>
            <person name="Skaloud P."/>
            <person name="Haon M."/>
            <person name="Grisel S."/>
            <person name="Petersen M."/>
            <person name="Berrin J.G."/>
            <person name="Delaux P.M."/>
            <person name="Dal Grande F."/>
            <person name="Keller J."/>
        </authorList>
    </citation>
    <scope>NUCLEOTIDE SEQUENCE [LARGE SCALE GENOMIC DNA]</scope>
    <source>
        <strain evidence="8 9">SAG 2043</strain>
    </source>
</reference>
<feature type="transmembrane region" description="Helical" evidence="7">
    <location>
        <begin position="144"/>
        <end position="162"/>
    </location>
</feature>
<comment type="similarity">
    <text evidence="2">Belongs to the CRT-like transporter family.</text>
</comment>
<dbReference type="EMBL" id="JALJOR010000011">
    <property type="protein sequence ID" value="KAK9809203.1"/>
    <property type="molecule type" value="Genomic_DNA"/>
</dbReference>
<gene>
    <name evidence="8" type="ORF">WJX72_011262</name>
</gene>
<evidence type="ECO:0000256" key="5">
    <source>
        <dbReference type="ARBA" id="ARBA00022989"/>
    </source>
</evidence>
<keyword evidence="6 7" id="KW-0472">Membrane</keyword>
<organism evidence="8 9">
    <name type="scientific">[Myrmecia] bisecta</name>
    <dbReference type="NCBI Taxonomy" id="41462"/>
    <lineage>
        <taxon>Eukaryota</taxon>
        <taxon>Viridiplantae</taxon>
        <taxon>Chlorophyta</taxon>
        <taxon>core chlorophytes</taxon>
        <taxon>Trebouxiophyceae</taxon>
        <taxon>Trebouxiales</taxon>
        <taxon>Trebouxiaceae</taxon>
        <taxon>Myrmecia</taxon>
    </lineage>
</organism>
<dbReference type="Proteomes" id="UP001489004">
    <property type="component" value="Unassembled WGS sequence"/>
</dbReference>
<feature type="transmembrane region" description="Helical" evidence="7">
    <location>
        <begin position="416"/>
        <end position="440"/>
    </location>
</feature>
<proteinExistence type="inferred from homology"/>
<dbReference type="Pfam" id="PF08627">
    <property type="entry name" value="CRT-like"/>
    <property type="match status" value="1"/>
</dbReference>
<comment type="subcellular location">
    <subcellularLocation>
        <location evidence="1">Membrane</location>
        <topology evidence="1">Multi-pass membrane protein</topology>
    </subcellularLocation>
</comment>
<feature type="transmembrane region" description="Helical" evidence="7">
    <location>
        <begin position="240"/>
        <end position="261"/>
    </location>
</feature>
<feature type="transmembrane region" description="Helical" evidence="7">
    <location>
        <begin position="174"/>
        <end position="195"/>
    </location>
</feature>
<dbReference type="PANTHER" id="PTHR31326:SF1">
    <property type="entry name" value="PROTEIN CLT2, CHLOROPLASTIC"/>
    <property type="match status" value="1"/>
</dbReference>
<evidence type="ECO:0000313" key="9">
    <source>
        <dbReference type="Proteomes" id="UP001489004"/>
    </source>
</evidence>
<feature type="transmembrane region" description="Helical" evidence="7">
    <location>
        <begin position="297"/>
        <end position="318"/>
    </location>
</feature>
<dbReference type="SUPFAM" id="SSF103481">
    <property type="entry name" value="Multidrug resistance efflux transporter EmrE"/>
    <property type="match status" value="1"/>
</dbReference>
<evidence type="ECO:0000256" key="7">
    <source>
        <dbReference type="SAM" id="Phobius"/>
    </source>
</evidence>
<evidence type="ECO:0000256" key="1">
    <source>
        <dbReference type="ARBA" id="ARBA00004141"/>
    </source>
</evidence>
<evidence type="ECO:0000313" key="8">
    <source>
        <dbReference type="EMBL" id="KAK9809203.1"/>
    </source>
</evidence>
<feature type="transmembrane region" description="Helical" evidence="7">
    <location>
        <begin position="215"/>
        <end position="234"/>
    </location>
</feature>
<keyword evidence="5 7" id="KW-1133">Transmembrane helix</keyword>
<evidence type="ECO:0000256" key="4">
    <source>
        <dbReference type="ARBA" id="ARBA00022692"/>
    </source>
</evidence>
<accession>A0AAW1PKR3</accession>
<evidence type="ECO:0000256" key="2">
    <source>
        <dbReference type="ARBA" id="ARBA00006690"/>
    </source>
</evidence>
<protein>
    <submittedName>
        <fullName evidence="8">Uncharacterized protein</fullName>
    </submittedName>
</protein>
<feature type="transmembrane region" description="Helical" evidence="7">
    <location>
        <begin position="268"/>
        <end position="285"/>
    </location>
</feature>
<keyword evidence="9" id="KW-1185">Reference proteome</keyword>